<keyword evidence="2" id="KW-1185">Reference proteome</keyword>
<dbReference type="AlphaFoldDB" id="A0A7X6I6J2"/>
<protein>
    <submittedName>
        <fullName evidence="1">Polyhydroxyalkanoic acid synthase</fullName>
    </submittedName>
</protein>
<dbReference type="Proteomes" id="UP000521868">
    <property type="component" value="Unassembled WGS sequence"/>
</dbReference>
<dbReference type="EMBL" id="VTOX01000003">
    <property type="protein sequence ID" value="NKE66426.1"/>
    <property type="molecule type" value="Genomic_DNA"/>
</dbReference>
<sequence>MSKIHITREHSLGLADARKLAFRWAEVARQHLAMKCVYEEGEEADLLHFDRPGAHGQLRVTASEFVLDAKLGLLLGAFRHRIQSEIVENLDRLLAHEDPHAAFDEAVARRAARKSAGSGKA</sequence>
<proteinExistence type="predicted"/>
<evidence type="ECO:0000313" key="2">
    <source>
        <dbReference type="Proteomes" id="UP000521868"/>
    </source>
</evidence>
<accession>A0A7X6I6J2</accession>
<comment type="caution">
    <text evidence="1">The sequence shown here is derived from an EMBL/GenBank/DDBJ whole genome shotgun (WGS) entry which is preliminary data.</text>
</comment>
<dbReference type="Pfam" id="PF09650">
    <property type="entry name" value="PHA_gran_rgn"/>
    <property type="match status" value="1"/>
</dbReference>
<name>A0A7X6I6J2_9BURK</name>
<reference evidence="1 2" key="1">
    <citation type="journal article" date="2020" name="Nature">
        <title>Bacterial chemolithoautotrophy via manganese oxidation.</title>
        <authorList>
            <person name="Yu H."/>
            <person name="Leadbetter J.R."/>
        </authorList>
    </citation>
    <scope>NUCLEOTIDE SEQUENCE [LARGE SCALE GENOMIC DNA]</scope>
    <source>
        <strain evidence="1 2">RBP-1</strain>
    </source>
</reference>
<dbReference type="NCBIfam" id="TIGR02610">
    <property type="entry name" value="PHA_gran_rgn"/>
    <property type="match status" value="1"/>
</dbReference>
<organism evidence="1 2">
    <name type="scientific">Ramlibacter lithotrophicus</name>
    <dbReference type="NCBI Taxonomy" id="2606681"/>
    <lineage>
        <taxon>Bacteria</taxon>
        <taxon>Pseudomonadati</taxon>
        <taxon>Pseudomonadota</taxon>
        <taxon>Betaproteobacteria</taxon>
        <taxon>Burkholderiales</taxon>
        <taxon>Comamonadaceae</taxon>
        <taxon>Ramlibacter</taxon>
    </lineage>
</organism>
<dbReference type="InterPro" id="IPR013433">
    <property type="entry name" value="PHA_gran_rgn"/>
</dbReference>
<evidence type="ECO:0000313" key="1">
    <source>
        <dbReference type="EMBL" id="NKE66426.1"/>
    </source>
</evidence>
<dbReference type="RefSeq" id="WP_168107532.1">
    <property type="nucleotide sequence ID" value="NZ_VTOX01000003.1"/>
</dbReference>
<gene>
    <name evidence="1" type="ORF">RAMLITH_11390</name>
</gene>